<reference evidence="2" key="1">
    <citation type="submission" date="2021-06" db="EMBL/GenBank/DDBJ databases">
        <authorList>
            <person name="Kallberg Y."/>
            <person name="Tangrot J."/>
            <person name="Rosling A."/>
        </authorList>
    </citation>
    <scope>NUCLEOTIDE SEQUENCE</scope>
    <source>
        <strain evidence="2">AZ414A</strain>
    </source>
</reference>
<evidence type="ECO:0000259" key="1">
    <source>
        <dbReference type="Pfam" id="PF09949"/>
    </source>
</evidence>
<gene>
    <name evidence="2" type="ORF">DEBURN_LOCUS6124</name>
</gene>
<feature type="domain" description="Phosphatidate phosphatase APP1 catalytic" evidence="1">
    <location>
        <begin position="240"/>
        <end position="343"/>
    </location>
</feature>
<dbReference type="PANTHER" id="PTHR28208:SF1">
    <property type="entry name" value="FILAMENT ORGANIZATION PROTEIN APP1-LIKE, PUTATIVE (AFU_ORTHOLOGUE AFUA_1G06650)-RELATED"/>
    <property type="match status" value="1"/>
</dbReference>
<accession>A0A9N9FG48</accession>
<comment type="caution">
    <text evidence="2">The sequence shown here is derived from an EMBL/GenBank/DDBJ whole genome shotgun (WGS) entry which is preliminary data.</text>
</comment>
<dbReference type="OrthoDB" id="2117591at2759"/>
<proteinExistence type="predicted"/>
<organism evidence="2 3">
    <name type="scientific">Diversispora eburnea</name>
    <dbReference type="NCBI Taxonomy" id="1213867"/>
    <lineage>
        <taxon>Eukaryota</taxon>
        <taxon>Fungi</taxon>
        <taxon>Fungi incertae sedis</taxon>
        <taxon>Mucoromycota</taxon>
        <taxon>Glomeromycotina</taxon>
        <taxon>Glomeromycetes</taxon>
        <taxon>Diversisporales</taxon>
        <taxon>Diversisporaceae</taxon>
        <taxon>Diversispora</taxon>
    </lineage>
</organism>
<dbReference type="AlphaFoldDB" id="A0A9N9FG48"/>
<dbReference type="Proteomes" id="UP000789706">
    <property type="component" value="Unassembled WGS sequence"/>
</dbReference>
<protein>
    <submittedName>
        <fullName evidence="2">1138_t:CDS:1</fullName>
    </submittedName>
</protein>
<dbReference type="InterPro" id="IPR052935">
    <property type="entry name" value="Mg2+_PAP"/>
</dbReference>
<evidence type="ECO:0000313" key="3">
    <source>
        <dbReference type="Proteomes" id="UP000789706"/>
    </source>
</evidence>
<keyword evidence="3" id="KW-1185">Reference proteome</keyword>
<dbReference type="GO" id="GO:0008195">
    <property type="term" value="F:phosphatidate phosphatase activity"/>
    <property type="evidence" value="ECO:0007669"/>
    <property type="project" value="InterPro"/>
</dbReference>
<dbReference type="PANTHER" id="PTHR28208">
    <property type="entry name" value="PHOSPHATIDATE PHOSPHATASE APP1"/>
    <property type="match status" value="1"/>
</dbReference>
<sequence length="503" mass="57679">MSETTLNAINAINTISTLEENKDKDNNDTATTEVFENRCLLFPTYATKHIYKDGSDSPILTDEWNIRIRGWAYSAPKSTRTRSLFLGLTSRVTGIQKTDASYEILESRTSLFWANNIDDKEFTAKIIGLTDSNKMSLEGDPNDLSIEHLKEMSSIKISPLTGNLSGYLTIKQSIVDKWLRQEESNAQAVGKFFQNLIGKGNNKIQLLKIQSVCDDEKSHTTYGVVNLIGPKGFSVISYNKSVAFHYVSNSPWQLFPMIGSFFNTYHFPPGSAHLKFYDGIFKSARNQRDQPMASKFMYIRELLKDFPERKFILIGDTGELDPEIYTTIARENPDRIIKIFVRDVTTAHVKDLPAQPAKRSYTQTFTTTYKYLRSYYSGDFNNENPNEVKVDENVDKIKDDIMDKVESTRDIKDEQDKQDKYDESSHPYLTRIMHDISHLHSSLGSIIGFDNTTDENKRDMKTPLEMFHERLEKLKKGLPEGLFSTFTDPKDIENDPLIKKYLI</sequence>
<evidence type="ECO:0000313" key="2">
    <source>
        <dbReference type="EMBL" id="CAG8530699.1"/>
    </source>
</evidence>
<dbReference type="Pfam" id="PF09949">
    <property type="entry name" value="APP1_cat"/>
    <property type="match status" value="1"/>
</dbReference>
<dbReference type="EMBL" id="CAJVPK010000602">
    <property type="protein sequence ID" value="CAG8530699.1"/>
    <property type="molecule type" value="Genomic_DNA"/>
</dbReference>
<dbReference type="InterPro" id="IPR019236">
    <property type="entry name" value="APP1_cat"/>
</dbReference>
<name>A0A9N9FG48_9GLOM</name>